<evidence type="ECO:0000256" key="5">
    <source>
        <dbReference type="ARBA" id="ARBA00023136"/>
    </source>
</evidence>
<evidence type="ECO:0000313" key="9">
    <source>
        <dbReference type="EMBL" id="ATZ46180.1"/>
    </source>
</evidence>
<evidence type="ECO:0000256" key="2">
    <source>
        <dbReference type="ARBA" id="ARBA00022448"/>
    </source>
</evidence>
<feature type="region of interest" description="Disordered" evidence="6">
    <location>
        <begin position="232"/>
        <end position="252"/>
    </location>
</feature>
<reference evidence="9 10" key="2">
    <citation type="journal article" date="2012" name="Eukaryot. Cell">
        <title>Genome update of Botrytis cinerea strains B05.10 and T4.</title>
        <authorList>
            <person name="Staats M."/>
            <person name="van Kan J.A."/>
        </authorList>
    </citation>
    <scope>NUCLEOTIDE SEQUENCE [LARGE SCALE GENOMIC DNA]</scope>
    <source>
        <strain evidence="9 10">B05.10</strain>
    </source>
</reference>
<comment type="subcellular location">
    <subcellularLocation>
        <location evidence="1">Membrane</location>
        <topology evidence="1">Multi-pass membrane protein</topology>
    </subcellularLocation>
</comment>
<keyword evidence="2" id="KW-0813">Transport</keyword>
<dbReference type="SUPFAM" id="SSF160240">
    <property type="entry name" value="Cation efflux protein cytoplasmic domain-like"/>
    <property type="match status" value="1"/>
</dbReference>
<dbReference type="PANTHER" id="PTHR43840">
    <property type="entry name" value="MITOCHONDRIAL METAL TRANSPORTER 1-RELATED"/>
    <property type="match status" value="1"/>
</dbReference>
<feature type="transmembrane region" description="Helical" evidence="7">
    <location>
        <begin position="332"/>
        <end position="350"/>
    </location>
</feature>
<gene>
    <name evidence="9" type="ORF">BCIN_01g08240</name>
</gene>
<dbReference type="InterPro" id="IPR050291">
    <property type="entry name" value="CDF_Transporter"/>
</dbReference>
<feature type="transmembrane region" description="Helical" evidence="7">
    <location>
        <begin position="425"/>
        <end position="445"/>
    </location>
</feature>
<dbReference type="VEuPathDB" id="FungiDB:Bcin01g08240"/>
<reference evidence="9 10" key="1">
    <citation type="journal article" date="2011" name="PLoS Genet.">
        <title>Genomic analysis of the necrotrophic fungal pathogens Sclerotinia sclerotiorum and Botrytis cinerea.</title>
        <authorList>
            <person name="Amselem J."/>
            <person name="Cuomo C.A."/>
            <person name="van Kan J.A."/>
            <person name="Viaud M."/>
            <person name="Benito E.P."/>
            <person name="Couloux A."/>
            <person name="Coutinho P.M."/>
            <person name="de Vries R.P."/>
            <person name="Dyer P.S."/>
            <person name="Fillinger S."/>
            <person name="Fournier E."/>
            <person name="Gout L."/>
            <person name="Hahn M."/>
            <person name="Kohn L."/>
            <person name="Lapalu N."/>
            <person name="Plummer K.M."/>
            <person name="Pradier J.M."/>
            <person name="Quevillon E."/>
            <person name="Sharon A."/>
            <person name="Simon A."/>
            <person name="ten Have A."/>
            <person name="Tudzynski B."/>
            <person name="Tudzynski P."/>
            <person name="Wincker P."/>
            <person name="Andrew M."/>
            <person name="Anthouard V."/>
            <person name="Beever R.E."/>
            <person name="Beffa R."/>
            <person name="Benoit I."/>
            <person name="Bouzid O."/>
            <person name="Brault B."/>
            <person name="Chen Z."/>
            <person name="Choquer M."/>
            <person name="Collemare J."/>
            <person name="Cotton P."/>
            <person name="Danchin E.G."/>
            <person name="Da Silva C."/>
            <person name="Gautier A."/>
            <person name="Giraud C."/>
            <person name="Giraud T."/>
            <person name="Gonzalez C."/>
            <person name="Grossetete S."/>
            <person name="Guldener U."/>
            <person name="Henrissat B."/>
            <person name="Howlett B.J."/>
            <person name="Kodira C."/>
            <person name="Kretschmer M."/>
            <person name="Lappartient A."/>
            <person name="Leroch M."/>
            <person name="Levis C."/>
            <person name="Mauceli E."/>
            <person name="Neuveglise C."/>
            <person name="Oeser B."/>
            <person name="Pearson M."/>
            <person name="Poulain J."/>
            <person name="Poussereau N."/>
            <person name="Quesneville H."/>
            <person name="Rascle C."/>
            <person name="Schumacher J."/>
            <person name="Segurens B."/>
            <person name="Sexton A."/>
            <person name="Silva E."/>
            <person name="Sirven C."/>
            <person name="Soanes D.M."/>
            <person name="Talbot N.J."/>
            <person name="Templeton M."/>
            <person name="Yandava C."/>
            <person name="Yarden O."/>
            <person name="Zeng Q."/>
            <person name="Rollins J.A."/>
            <person name="Lebrun M.H."/>
            <person name="Dickman M."/>
        </authorList>
    </citation>
    <scope>NUCLEOTIDE SEQUENCE [LARGE SCALE GENOMIC DNA]</scope>
    <source>
        <strain evidence="9 10">B05.10</strain>
    </source>
</reference>
<organism evidence="9 10">
    <name type="scientific">Botryotinia fuckeliana (strain B05.10)</name>
    <name type="common">Noble rot fungus</name>
    <name type="synonym">Botrytis cinerea</name>
    <dbReference type="NCBI Taxonomy" id="332648"/>
    <lineage>
        <taxon>Eukaryota</taxon>
        <taxon>Fungi</taxon>
        <taxon>Dikarya</taxon>
        <taxon>Ascomycota</taxon>
        <taxon>Pezizomycotina</taxon>
        <taxon>Leotiomycetes</taxon>
        <taxon>Helotiales</taxon>
        <taxon>Sclerotiniaceae</taxon>
        <taxon>Botrytis</taxon>
    </lineage>
</organism>
<dbReference type="KEGG" id="bfu:BCIN_01g08240"/>
<evidence type="ECO:0000256" key="4">
    <source>
        <dbReference type="ARBA" id="ARBA00022989"/>
    </source>
</evidence>
<dbReference type="GO" id="GO:0008324">
    <property type="term" value="F:monoatomic cation transmembrane transporter activity"/>
    <property type="evidence" value="ECO:0007669"/>
    <property type="project" value="InterPro"/>
</dbReference>
<dbReference type="InterPro" id="IPR036837">
    <property type="entry name" value="Cation_efflux_CTD_sf"/>
</dbReference>
<keyword evidence="4 7" id="KW-1133">Transmembrane helix</keyword>
<dbReference type="InterPro" id="IPR058533">
    <property type="entry name" value="Cation_efflux_TM"/>
</dbReference>
<dbReference type="FunFam" id="1.20.1510.10:FF:000005">
    <property type="entry name" value="Putative Cation diffusion facilitator 1"/>
    <property type="match status" value="1"/>
</dbReference>
<evidence type="ECO:0000313" key="10">
    <source>
        <dbReference type="Proteomes" id="UP000001798"/>
    </source>
</evidence>
<feature type="compositionally biased region" description="Polar residues" evidence="6">
    <location>
        <begin position="1"/>
        <end position="11"/>
    </location>
</feature>
<evidence type="ECO:0000259" key="8">
    <source>
        <dbReference type="Pfam" id="PF01545"/>
    </source>
</evidence>
<accession>A0A384J6T3</accession>
<keyword evidence="3 7" id="KW-0812">Transmembrane</keyword>
<evidence type="ECO:0000256" key="7">
    <source>
        <dbReference type="SAM" id="Phobius"/>
    </source>
</evidence>
<dbReference type="GeneID" id="5441682"/>
<protein>
    <recommendedName>
        <fullName evidence="8">Cation efflux protein transmembrane domain-containing protein</fullName>
    </recommendedName>
</protein>
<evidence type="ECO:0000256" key="6">
    <source>
        <dbReference type="SAM" id="MobiDB-lite"/>
    </source>
</evidence>
<evidence type="ECO:0000256" key="3">
    <source>
        <dbReference type="ARBA" id="ARBA00022692"/>
    </source>
</evidence>
<dbReference type="PANTHER" id="PTHR43840:SF4">
    <property type="entry name" value="CDF DIVALENT METAL CATION TRANSPORTER (EUROFUNG)"/>
    <property type="match status" value="1"/>
</dbReference>
<feature type="region of interest" description="Disordered" evidence="6">
    <location>
        <begin position="1"/>
        <end position="25"/>
    </location>
</feature>
<dbReference type="EMBL" id="CP009805">
    <property type="protein sequence ID" value="ATZ46180.1"/>
    <property type="molecule type" value="Genomic_DNA"/>
</dbReference>
<feature type="transmembrane region" description="Helical" evidence="7">
    <location>
        <begin position="290"/>
        <end position="311"/>
    </location>
</feature>
<keyword evidence="10" id="KW-1185">Reference proteome</keyword>
<dbReference type="Gene3D" id="1.20.1510.10">
    <property type="entry name" value="Cation efflux protein transmembrane domain"/>
    <property type="match status" value="1"/>
</dbReference>
<name>A0A384J6T3_BOTFB</name>
<dbReference type="Pfam" id="PF01545">
    <property type="entry name" value="Cation_efflux"/>
    <property type="match status" value="1"/>
</dbReference>
<dbReference type="Proteomes" id="UP000001798">
    <property type="component" value="Chromosome 1"/>
</dbReference>
<dbReference type="OrthoDB" id="78296at2759"/>
<dbReference type="RefSeq" id="XP_024546518.1">
    <property type="nucleotide sequence ID" value="XM_024690749.1"/>
</dbReference>
<proteinExistence type="predicted"/>
<feature type="transmembrane region" description="Helical" evidence="7">
    <location>
        <begin position="362"/>
        <end position="387"/>
    </location>
</feature>
<dbReference type="FunFam" id="3.30.70.1350:FF:000004">
    <property type="entry name" value="Cation diffusion facilitator 10"/>
    <property type="match status" value="1"/>
</dbReference>
<sequence>MTDDNTPSPSSAPKHAAKIGRYQGPSGWLSLGAESTSPIMATHGQGTLTKLIKNQSNGSLVTMRRQSGSILGRDSLDDEERPRSLFDDRDDLSERRLSSVLNGPQVRSLRLIGNSNPRYKWERYWKTEEELKGMKKPIRQYYERTNSLLQQYIYIDRLLDSSIPHDLLNEYEHNACSGRFEVPTTISEEPRTPPETETPNSNGNGSGSVPKKIKRTPREIYKVTEETPLLLSEEDSEYDGPKPEIPGMEDDSVESGDRIVQIAIYINLAANTVLLAGKIAVIVLTSSLSVLASLVDAALDFLSTAIVFTTTKMIERQDHYSYPVGRRRLEPIGVLVFSVIMVTSFIQVALECSNRLSSDDRVIIELTLPAIVIMASTVFIKALCWLWCRLIKNSSVQALAQDAMTDVVFNIFSIIFPLVGFYAKLWWLDALGGLLLSLFVIINWAGTSVGHIRNLTGAAATADERNVLLYLTMRFARTIKQIQGLQAYHAGDKLNVEVDIVLDESMSLRDSHDLGESLQYVLESVPTVDRAFVHQDYAGWNLPTHMQQQGA</sequence>
<dbReference type="GO" id="GO:0098771">
    <property type="term" value="P:inorganic ion homeostasis"/>
    <property type="evidence" value="ECO:0007669"/>
    <property type="project" value="UniProtKB-ARBA"/>
</dbReference>
<feature type="transmembrane region" description="Helical" evidence="7">
    <location>
        <begin position="399"/>
        <end position="419"/>
    </location>
</feature>
<feature type="domain" description="Cation efflux protein transmembrane" evidence="8">
    <location>
        <begin position="265"/>
        <end position="449"/>
    </location>
</feature>
<reference evidence="9 10" key="3">
    <citation type="journal article" date="2017" name="Mol. Plant Pathol.">
        <title>A gapless genome sequence of the fungus Botrytis cinerea.</title>
        <authorList>
            <person name="Van Kan J.A."/>
            <person name="Stassen J.H."/>
            <person name="Mosbach A."/>
            <person name="Van Der Lee T.A."/>
            <person name="Faino L."/>
            <person name="Farmer A.D."/>
            <person name="Papasotiriou D.G."/>
            <person name="Zhou S."/>
            <person name="Seidl M.F."/>
            <person name="Cottam E."/>
            <person name="Edel D."/>
            <person name="Hahn M."/>
            <person name="Schwartz D.C."/>
            <person name="Dietrich R.A."/>
            <person name="Widdison S."/>
            <person name="Scalliet G."/>
        </authorList>
    </citation>
    <scope>NUCLEOTIDE SEQUENCE [LARGE SCALE GENOMIC DNA]</scope>
    <source>
        <strain evidence="9 10">B05.10</strain>
    </source>
</reference>
<dbReference type="InterPro" id="IPR027469">
    <property type="entry name" value="Cation_efflux_TMD_sf"/>
</dbReference>
<keyword evidence="5 7" id="KW-0472">Membrane</keyword>
<dbReference type="SUPFAM" id="SSF161111">
    <property type="entry name" value="Cation efflux protein transmembrane domain-like"/>
    <property type="match status" value="1"/>
</dbReference>
<dbReference type="GO" id="GO:0030003">
    <property type="term" value="P:intracellular monoatomic cation homeostasis"/>
    <property type="evidence" value="ECO:0007669"/>
    <property type="project" value="UniProtKB-ARBA"/>
</dbReference>
<dbReference type="AlphaFoldDB" id="A0A384J6T3"/>
<feature type="transmembrane region" description="Helical" evidence="7">
    <location>
        <begin position="262"/>
        <end position="284"/>
    </location>
</feature>
<dbReference type="GO" id="GO:0016020">
    <property type="term" value="C:membrane"/>
    <property type="evidence" value="ECO:0007669"/>
    <property type="project" value="UniProtKB-SubCell"/>
</dbReference>
<evidence type="ECO:0000256" key="1">
    <source>
        <dbReference type="ARBA" id="ARBA00004141"/>
    </source>
</evidence>
<feature type="region of interest" description="Disordered" evidence="6">
    <location>
        <begin position="180"/>
        <end position="217"/>
    </location>
</feature>
<dbReference type="Gene3D" id="3.30.70.1350">
    <property type="entry name" value="Cation efflux protein, cytoplasmic domain"/>
    <property type="match status" value="1"/>
</dbReference>